<accession>A0A1H4H3E1</accession>
<dbReference type="Proteomes" id="UP000198584">
    <property type="component" value="Unassembled WGS sequence"/>
</dbReference>
<dbReference type="EMBL" id="FNQR01000021">
    <property type="protein sequence ID" value="SEB15628.1"/>
    <property type="molecule type" value="Genomic_DNA"/>
</dbReference>
<organism evidence="1 2">
    <name type="scientific">Thalassobacillus cyri</name>
    <dbReference type="NCBI Taxonomy" id="571932"/>
    <lineage>
        <taxon>Bacteria</taxon>
        <taxon>Bacillati</taxon>
        <taxon>Bacillota</taxon>
        <taxon>Bacilli</taxon>
        <taxon>Bacillales</taxon>
        <taxon>Bacillaceae</taxon>
        <taxon>Thalassobacillus</taxon>
    </lineage>
</organism>
<dbReference type="AlphaFoldDB" id="A0A1H4H3E1"/>
<name>A0A1H4H3E1_9BACI</name>
<dbReference type="RefSeq" id="WP_093046453.1">
    <property type="nucleotide sequence ID" value="NZ_FNQR01000021.1"/>
</dbReference>
<evidence type="ECO:0000313" key="2">
    <source>
        <dbReference type="Proteomes" id="UP000198584"/>
    </source>
</evidence>
<keyword evidence="2" id="KW-1185">Reference proteome</keyword>
<evidence type="ECO:0000313" key="1">
    <source>
        <dbReference type="EMBL" id="SEB15628.1"/>
    </source>
</evidence>
<proteinExistence type="predicted"/>
<sequence length="87" mass="10453">MKKPVDHEYFKLIGTSKFNDKIIMYVLYKTNGFFLDHIIYDSEWSNVHNEELLSYLSKMKENIVNGTFDDHQTNRLRILDVLNIQLR</sequence>
<protein>
    <submittedName>
        <fullName evidence="1">Uncharacterized protein</fullName>
    </submittedName>
</protein>
<dbReference type="STRING" id="571932.SAMN05421743_12125"/>
<reference evidence="1 2" key="1">
    <citation type="submission" date="2016-10" db="EMBL/GenBank/DDBJ databases">
        <authorList>
            <person name="de Groot N.N."/>
        </authorList>
    </citation>
    <scope>NUCLEOTIDE SEQUENCE [LARGE SCALE GENOMIC DNA]</scope>
    <source>
        <strain evidence="1 2">CCM7597</strain>
    </source>
</reference>
<gene>
    <name evidence="1" type="ORF">SAMN05421743_12125</name>
</gene>